<evidence type="ECO:0000313" key="2">
    <source>
        <dbReference type="Proteomes" id="UP001211249"/>
    </source>
</evidence>
<dbReference type="PANTHER" id="PTHR43861">
    <property type="entry name" value="TRANS-ACONITATE 2-METHYLTRANSFERASE-RELATED"/>
    <property type="match status" value="1"/>
</dbReference>
<proteinExistence type="predicted"/>
<dbReference type="GO" id="GO:0008168">
    <property type="term" value="F:methyltransferase activity"/>
    <property type="evidence" value="ECO:0007669"/>
    <property type="project" value="UniProtKB-KW"/>
</dbReference>
<gene>
    <name evidence="1" type="ORF">PN451_17905</name>
</gene>
<protein>
    <submittedName>
        <fullName evidence="1">Methyltransferase domain-containing protein</fullName>
    </submittedName>
</protein>
<reference evidence="1 2" key="1">
    <citation type="submission" date="2023-01" db="EMBL/GenBank/DDBJ databases">
        <title>Genomes from the Australian National Cyanobacteria Reference Collection.</title>
        <authorList>
            <person name="Willis A."/>
            <person name="Lee E.M.F."/>
        </authorList>
    </citation>
    <scope>NUCLEOTIDE SEQUENCE [LARGE SCALE GENOMIC DNA]</scope>
    <source>
        <strain evidence="1 2">CS-1226</strain>
    </source>
</reference>
<dbReference type="EMBL" id="JAQMUC010000096">
    <property type="protein sequence ID" value="MDB9537682.1"/>
    <property type="molecule type" value="Genomic_DNA"/>
</dbReference>
<evidence type="ECO:0000313" key="1">
    <source>
        <dbReference type="EMBL" id="MDB9537682.1"/>
    </source>
</evidence>
<name>A0ABT5ALU6_9CYAN</name>
<dbReference type="SUPFAM" id="SSF53335">
    <property type="entry name" value="S-adenosyl-L-methionine-dependent methyltransferases"/>
    <property type="match status" value="1"/>
</dbReference>
<dbReference type="Gene3D" id="3.40.50.150">
    <property type="entry name" value="Vaccinia Virus protein VP39"/>
    <property type="match status" value="1"/>
</dbReference>
<dbReference type="InterPro" id="IPR029063">
    <property type="entry name" value="SAM-dependent_MTases_sf"/>
</dbReference>
<comment type="caution">
    <text evidence="1">The sequence shown here is derived from an EMBL/GenBank/DDBJ whole genome shotgun (WGS) entry which is preliminary data.</text>
</comment>
<organism evidence="1 2">
    <name type="scientific">Dolichospermum planctonicum CS-1226</name>
    <dbReference type="NCBI Taxonomy" id="3021751"/>
    <lineage>
        <taxon>Bacteria</taxon>
        <taxon>Bacillati</taxon>
        <taxon>Cyanobacteriota</taxon>
        <taxon>Cyanophyceae</taxon>
        <taxon>Nostocales</taxon>
        <taxon>Aphanizomenonaceae</taxon>
        <taxon>Dolichospermum</taxon>
        <taxon>Dolichospermum planctonicum</taxon>
    </lineage>
</organism>
<dbReference type="Pfam" id="PF13489">
    <property type="entry name" value="Methyltransf_23"/>
    <property type="match status" value="1"/>
</dbReference>
<sequence>MMKLPRLKMVNRDEWLVDACRKKRVLHIGCTDYPITTDKITNGNLLHARLAAVATKIIGLDIDKQGVETLSKLMPNQVFIIHSAEELQSCEELQDQIFDVIVAADVIEHLSNVGLFLASIQKFLTPGGCVLISTPQSFSIKRMIPMVFAGYEYVHPEHSAYYSVATLSCLLSRYGLNAKEIYMFQWHNPTIKNRLVNTLLWPILYLSGGRLCDEIALVID</sequence>
<keyword evidence="2" id="KW-1185">Reference proteome</keyword>
<dbReference type="RefSeq" id="WP_271797337.1">
    <property type="nucleotide sequence ID" value="NZ_JAQMUC010000096.1"/>
</dbReference>
<dbReference type="GO" id="GO:0032259">
    <property type="term" value="P:methylation"/>
    <property type="evidence" value="ECO:0007669"/>
    <property type="project" value="UniProtKB-KW"/>
</dbReference>
<dbReference type="Proteomes" id="UP001211249">
    <property type="component" value="Unassembled WGS sequence"/>
</dbReference>
<accession>A0ABT5ALU6</accession>
<keyword evidence="1" id="KW-0808">Transferase</keyword>
<keyword evidence="1" id="KW-0489">Methyltransferase</keyword>